<evidence type="ECO:0000313" key="3">
    <source>
        <dbReference type="EnsemblProtists" id="PYU1_T002446"/>
    </source>
</evidence>
<dbReference type="InterPro" id="IPR035200">
    <property type="entry name" value="Cdc24_OB2"/>
</dbReference>
<accession>K3WBV5</accession>
<dbReference type="InterPro" id="IPR035201">
    <property type="entry name" value="Cdc24_OB1"/>
</dbReference>
<sequence>MDLIEAMEEMEQLAKQPPAPAHVQQHQLYAAHRPVTCAPVASPESGASWDFVLQQVAFVQTRLKALWQLKSRNESGVQVPSSWVLSKLLRLIEEYPDGVTEAIVVTELMTLLQRKVYVSSGASASSKKIRNVDDITRVLSEMEDSNDAVAAKLVCYDGYKLSLDAQSSVSLELEMYLHQRFRSCAAFLGSQPQFHSKSGVGFPFQSGRSFVFTNAKVMERKDIGASSASGGEESKSRESQEEIYYLLPTQYLALHLNASSALDQMFARQAINLGRLDQLAAMQDQAILQQLVVNVKILDIGAIRPSQTPLHIYRQVVFLGEVSNVPAGSISSTQRVAQASHVMILWDDQVALSRLFHVGDELSIFQPYIHICEPHDTEIVHIFSEYSSQQRCMFYLEYGSATVLFLNSQSKKPSSRNANGSSDDVVARRESEVQAFQESELPPLRYEDIKHEWLNFSVYGHVSSIRVSHGTPLMAAYFYSYYDPKTNTAPQQNSRATASASTATPTLDRAIVSKFYLVVLLEIYNASSQQTLAVEVTGGNALKALPSSDSKGT</sequence>
<dbReference type="Pfam" id="PF17245">
    <property type="entry name" value="CDC24_OB2"/>
    <property type="match status" value="1"/>
</dbReference>
<evidence type="ECO:0000259" key="1">
    <source>
        <dbReference type="Pfam" id="PF17245"/>
    </source>
</evidence>
<feature type="domain" description="Cell division control protein 24 OB" evidence="2">
    <location>
        <begin position="68"/>
        <end position="121"/>
    </location>
</feature>
<proteinExistence type="predicted"/>
<dbReference type="Proteomes" id="UP000019132">
    <property type="component" value="Unassembled WGS sequence"/>
</dbReference>
<dbReference type="PANTHER" id="PTHR36033:SF1">
    <property type="entry name" value="NUCLEIC ACID-BINDING PROTEINS SUPERFAMILY"/>
    <property type="match status" value="1"/>
</dbReference>
<organism evidence="3 4">
    <name type="scientific">Globisporangium ultimum (strain ATCC 200006 / CBS 805.95 / DAOM BR144)</name>
    <name type="common">Pythium ultimum</name>
    <dbReference type="NCBI Taxonomy" id="431595"/>
    <lineage>
        <taxon>Eukaryota</taxon>
        <taxon>Sar</taxon>
        <taxon>Stramenopiles</taxon>
        <taxon>Oomycota</taxon>
        <taxon>Peronosporomycetes</taxon>
        <taxon>Pythiales</taxon>
        <taxon>Pythiaceae</taxon>
        <taxon>Globisporangium</taxon>
    </lineage>
</organism>
<reference evidence="4" key="1">
    <citation type="journal article" date="2010" name="Genome Biol.">
        <title>Genome sequence of the necrotrophic plant pathogen Pythium ultimum reveals original pathogenicity mechanisms and effector repertoire.</title>
        <authorList>
            <person name="Levesque C.A."/>
            <person name="Brouwer H."/>
            <person name="Cano L."/>
            <person name="Hamilton J.P."/>
            <person name="Holt C."/>
            <person name="Huitema E."/>
            <person name="Raffaele S."/>
            <person name="Robideau G.P."/>
            <person name="Thines M."/>
            <person name="Win J."/>
            <person name="Zerillo M.M."/>
            <person name="Beakes G.W."/>
            <person name="Boore J.L."/>
            <person name="Busam D."/>
            <person name="Dumas B."/>
            <person name="Ferriera S."/>
            <person name="Fuerstenberg S.I."/>
            <person name="Gachon C.M."/>
            <person name="Gaulin E."/>
            <person name="Govers F."/>
            <person name="Grenville-Briggs L."/>
            <person name="Horner N."/>
            <person name="Hostetler J."/>
            <person name="Jiang R.H."/>
            <person name="Johnson J."/>
            <person name="Krajaejun T."/>
            <person name="Lin H."/>
            <person name="Meijer H.J."/>
            <person name="Moore B."/>
            <person name="Morris P."/>
            <person name="Phuntmart V."/>
            <person name="Puiu D."/>
            <person name="Shetty J."/>
            <person name="Stajich J.E."/>
            <person name="Tripathy S."/>
            <person name="Wawra S."/>
            <person name="van West P."/>
            <person name="Whitty B.R."/>
            <person name="Coutinho P.M."/>
            <person name="Henrissat B."/>
            <person name="Martin F."/>
            <person name="Thomas P.D."/>
            <person name="Tyler B.M."/>
            <person name="De Vries R.P."/>
            <person name="Kamoun S."/>
            <person name="Yandell M."/>
            <person name="Tisserat N."/>
            <person name="Buell C.R."/>
        </authorList>
    </citation>
    <scope>NUCLEOTIDE SEQUENCE</scope>
    <source>
        <strain evidence="4">DAOM:BR144</strain>
    </source>
</reference>
<keyword evidence="4" id="KW-1185">Reference proteome</keyword>
<protein>
    <submittedName>
        <fullName evidence="3">Uncharacterized protein</fullName>
    </submittedName>
</protein>
<dbReference type="PANTHER" id="PTHR36033">
    <property type="entry name" value="NUCLEIC ACID-BINDING PROTEINS SUPERFAMILY"/>
    <property type="match status" value="1"/>
</dbReference>
<evidence type="ECO:0000313" key="4">
    <source>
        <dbReference type="Proteomes" id="UP000019132"/>
    </source>
</evidence>
<name>K3WBV5_GLOUD</name>
<dbReference type="Pfam" id="PF17246">
    <property type="entry name" value="CDC24_OB1"/>
    <property type="match status" value="1"/>
</dbReference>
<dbReference type="OMA" id="IFHPFVH"/>
<dbReference type="AlphaFoldDB" id="K3WBV5"/>
<feature type="domain" description="Cell division control protein 24 OB" evidence="1">
    <location>
        <begin position="170"/>
        <end position="322"/>
    </location>
</feature>
<dbReference type="VEuPathDB" id="FungiDB:PYU1_G002443"/>
<dbReference type="InParanoid" id="K3WBV5"/>
<reference evidence="4" key="2">
    <citation type="submission" date="2010-04" db="EMBL/GenBank/DDBJ databases">
        <authorList>
            <person name="Buell R."/>
            <person name="Hamilton J."/>
            <person name="Hostetler J."/>
        </authorList>
    </citation>
    <scope>NUCLEOTIDE SEQUENCE [LARGE SCALE GENOMIC DNA]</scope>
    <source>
        <strain evidence="4">DAOM:BR144</strain>
    </source>
</reference>
<dbReference type="HOGENOM" id="CLU_019964_0_0_1"/>
<evidence type="ECO:0000259" key="2">
    <source>
        <dbReference type="Pfam" id="PF17246"/>
    </source>
</evidence>
<dbReference type="eggNOG" id="ENOG502RWJ9">
    <property type="taxonomic scope" value="Eukaryota"/>
</dbReference>
<reference evidence="3" key="3">
    <citation type="submission" date="2014-11" db="UniProtKB">
        <authorList>
            <consortium name="EnsemblProtists"/>
        </authorList>
    </citation>
    <scope>IDENTIFICATION</scope>
    <source>
        <strain evidence="3">DAOM BR144</strain>
    </source>
</reference>
<dbReference type="EnsemblProtists" id="PYU1_T002446">
    <property type="protein sequence ID" value="PYU1_T002446"/>
    <property type="gene ID" value="PYU1_G002443"/>
</dbReference>